<organism evidence="1 2">
    <name type="scientific">Panagrolaimus sp. PS1159</name>
    <dbReference type="NCBI Taxonomy" id="55785"/>
    <lineage>
        <taxon>Eukaryota</taxon>
        <taxon>Metazoa</taxon>
        <taxon>Ecdysozoa</taxon>
        <taxon>Nematoda</taxon>
        <taxon>Chromadorea</taxon>
        <taxon>Rhabditida</taxon>
        <taxon>Tylenchina</taxon>
        <taxon>Panagrolaimomorpha</taxon>
        <taxon>Panagrolaimoidea</taxon>
        <taxon>Panagrolaimidae</taxon>
        <taxon>Panagrolaimus</taxon>
    </lineage>
</organism>
<dbReference type="Proteomes" id="UP000887580">
    <property type="component" value="Unplaced"/>
</dbReference>
<evidence type="ECO:0000313" key="1">
    <source>
        <dbReference type="Proteomes" id="UP000887580"/>
    </source>
</evidence>
<sequence>MSEADTQIPMDTSIPQESVTSAYSNVTPNIATPNQKVYKDECLYCYDSPYSDDGVLISTKSFLCVCPTHAEWLIQHEQNYGFVHYKKLVHSSEPEEPKDKIQKLSIKLDNTCETEEYTFVHYPNITRKIPITEIDLSEDIYNSSRSIVYHTSASVQERLDAGVSEWDGEQIFESESARNLYQLNNGKKIDYHGWMCDEPDCGLKENLWLNLTDGAIMCGRQQVVQQGAETVTLPGNGHAKIHYERTKYPIVVKLGTASNGNADVYDYKTDDACKDPKLAEHLAHFGLELSKMEKTEKSTLELELDLNQKWEWSRCCEDGVSLENVFAPGFSGIINIGSSCYINSILQMLYIVPDFVKVYAENAEKFLRDIPPKEVLDSFNAQTAKLCAALHSGQYSQAERKECGFKPTQFRKVVGRGHHEFSTAGQQDAEEYLRHFFEKVDNNVPAPLNPVDAFRFKLETRLVDESSGYVRYTEREDVVLPVQIPFDQAEELVGSGPQKRKVIALDKCLETTFADEMIEGFQSPVNERVGNAITRTMLKTFPDYLVLQMKRFTYTLEGTVKKLDVDVLLDEQIDFTPYMGNGPQPNENLLPEDVNADVGPRVNQNYVDGILNMGFNMNVARKAVYLTKNASIDAAVEWVMTHMDDPDFNEVHPDLKGSRSAPASAESTTGQKRVEEKNPRAQELVQLGFPEHKAEHALKQVGGDINAAAEWLFMNADTLPDQPVEETTPAQHIETAPKSEKGFRNGPGKYRLRAIVSHMGTSPHSGHYVAHVKRDDKWYLFNDEKVAISQNPPVSLGYLYLLERCP</sequence>
<name>A0AC35F3I0_9BILA</name>
<reference evidence="2" key="1">
    <citation type="submission" date="2022-11" db="UniProtKB">
        <authorList>
            <consortium name="WormBaseParasite"/>
        </authorList>
    </citation>
    <scope>IDENTIFICATION</scope>
</reference>
<evidence type="ECO:0000313" key="2">
    <source>
        <dbReference type="WBParaSite" id="PS1159_v2.g13492.t1"/>
    </source>
</evidence>
<accession>A0AC35F3I0</accession>
<proteinExistence type="predicted"/>
<protein>
    <submittedName>
        <fullName evidence="2">Ubiquitin carboxyl-terminal hydrolase</fullName>
    </submittedName>
</protein>
<dbReference type="WBParaSite" id="PS1159_v2.g13492.t1">
    <property type="protein sequence ID" value="PS1159_v2.g13492.t1"/>
    <property type="gene ID" value="PS1159_v2.g13492"/>
</dbReference>